<name>A0ABQ5FBG3_9ASTR</name>
<sequence length="1314" mass="149183">MNYIPVSIEIQVNVDASTQDYYVAGSSGKDKEPTQEYILLPLHPHGLRISIEDVVHAAQENPSENAPKDKDRMVAQEMVAKAMDDATRQAFKEENTANTPYASAASTPTGANADGSSFVYLGGQIPIDTSTLPNADLSIDPNMNELEYDSDVFLNGGIFSKAFDDEDVGAEADFNNMDNTIDVSPIPTLRIHKDHLKDQILGDPTLNRTNHKDHQNYLFACFLSQEEPKKISQALEDDSWIEAMQEELLQFKLQKVWILVDLPSGKKAIGTKWVFRNKRDERGIVVKNKERLVAQGHRQEEGIDYDEVFSPIARIDAIRLFLAFASFIGFPVYQMDVKSSFLYGIIGEEVYVHQPLGFVDPAYPNKVYKVVKALYGLHQASRAWYETLYTFLLENGYKKGTINKTFFIKKNKSNIIFQMSSIAELTFFLGLHVKQQADGIFISQDKFMIGSLMYLTTSRPDIMFAVYSPFKLEAFSNNDYGGASLDKKSTTGGCQFLGRRLISWQCKKQTIVANSTTKAKYVAVASCFKNPVYHSRTKHNEIQHHFIRDCYEKILIDALKIHTDNNVADLLTKGFDVIRFNFLVAVVVTEASIRSSLLFNDADGTACLTNEAIFQNLALMGYEGELNKLTFQKALFSPQWKYLIHTIIHCLSLKSTSWNEFSTNIASAIICLATNQKFNFFKLVFDGMLRNLDTSKKKFLMYPRFLMVLLNNQIKLDEPFNDVYATPAYTQKVFTNMTRKGLKFLGKITPLFPSMLTQAVVNEGEGSEQPTEPQPTPSPSQPSTADQPPITALSSGPEHSYRPSLNLEETGKIEGDQRKKSKLESTLDDSTVFDDLNVDHGMDYMEIEEAVGEGRKSDETEEVKLTDDTEEVIKDKGIGKKGGSSEELVSIAVPEIVSTARPDVDAARQQDSTVEPKIPLTTSILDDEDITIAQTLIKIKEVKAKEKGVSIKDVKDASRPKRLVLTLNPLPTIDPKDKGKGVLKDSPIKKVKKGDLDAAQIAKDAEIAKLIYEEELAELEREKEKRQKEEETSKTVVAEMFNEVQARIDVDALFAAKLQQEEREECTIKERAKFLAETIVAQRKFRAKQRSAEIRSRPPTKSQLRNLMMTYLRNMGGYKHYQLKLKTFEEIQGLYERHKRIIDNFKPMDLNDAVRDTKEAPGVHKEKVFEEHDSTKVEVKQEGHTKSTRKRSGIRLKMKATKRSKMQKTDSDLKEEKQLKAFLKIVLDEEGEVDYEVLDKRYPIVDWESKFYHTDRYGKPHDYYKVIRSDGSSRWIKTFSKMVTRFDRMGLKELYNLVMQRFATTTPEGIDLIL</sequence>
<feature type="region of interest" description="Disordered" evidence="2">
    <location>
        <begin position="1172"/>
        <end position="1192"/>
    </location>
</feature>
<dbReference type="Proteomes" id="UP001151760">
    <property type="component" value="Unassembled WGS sequence"/>
</dbReference>
<dbReference type="Pfam" id="PF07727">
    <property type="entry name" value="RVT_2"/>
    <property type="match status" value="1"/>
</dbReference>
<evidence type="ECO:0000259" key="3">
    <source>
        <dbReference type="Pfam" id="PF07727"/>
    </source>
</evidence>
<accession>A0ABQ5FBG3</accession>
<reference evidence="4" key="2">
    <citation type="submission" date="2022-01" db="EMBL/GenBank/DDBJ databases">
        <authorList>
            <person name="Yamashiro T."/>
            <person name="Shiraishi A."/>
            <person name="Satake H."/>
            <person name="Nakayama K."/>
        </authorList>
    </citation>
    <scope>NUCLEOTIDE SEQUENCE</scope>
</reference>
<feature type="region of interest" description="Disordered" evidence="2">
    <location>
        <begin position="763"/>
        <end position="826"/>
    </location>
</feature>
<dbReference type="EMBL" id="BQNB010017182">
    <property type="protein sequence ID" value="GJT60255.1"/>
    <property type="molecule type" value="Genomic_DNA"/>
</dbReference>
<feature type="compositionally biased region" description="Basic and acidic residues" evidence="2">
    <location>
        <begin position="809"/>
        <end position="825"/>
    </location>
</feature>
<comment type="caution">
    <text evidence="4">The sequence shown here is derived from an EMBL/GenBank/DDBJ whole genome shotgun (WGS) entry which is preliminary data.</text>
</comment>
<feature type="domain" description="Reverse transcriptase Ty1/copia-type" evidence="3">
    <location>
        <begin position="255"/>
        <end position="414"/>
    </location>
</feature>
<dbReference type="SUPFAM" id="SSF56672">
    <property type="entry name" value="DNA/RNA polymerases"/>
    <property type="match status" value="1"/>
</dbReference>
<dbReference type="CDD" id="cd09272">
    <property type="entry name" value="RNase_HI_RT_Ty1"/>
    <property type="match status" value="1"/>
</dbReference>
<feature type="coiled-coil region" evidence="1">
    <location>
        <begin position="1002"/>
        <end position="1039"/>
    </location>
</feature>
<proteinExistence type="predicted"/>
<organism evidence="4 5">
    <name type="scientific">Tanacetum coccineum</name>
    <dbReference type="NCBI Taxonomy" id="301880"/>
    <lineage>
        <taxon>Eukaryota</taxon>
        <taxon>Viridiplantae</taxon>
        <taxon>Streptophyta</taxon>
        <taxon>Embryophyta</taxon>
        <taxon>Tracheophyta</taxon>
        <taxon>Spermatophyta</taxon>
        <taxon>Magnoliopsida</taxon>
        <taxon>eudicotyledons</taxon>
        <taxon>Gunneridae</taxon>
        <taxon>Pentapetalae</taxon>
        <taxon>asterids</taxon>
        <taxon>campanulids</taxon>
        <taxon>Asterales</taxon>
        <taxon>Asteraceae</taxon>
        <taxon>Asteroideae</taxon>
        <taxon>Anthemideae</taxon>
        <taxon>Anthemidinae</taxon>
        <taxon>Tanacetum</taxon>
    </lineage>
</organism>
<feature type="compositionally biased region" description="Basic and acidic residues" evidence="2">
    <location>
        <begin position="1172"/>
        <end position="1185"/>
    </location>
</feature>
<dbReference type="PANTHER" id="PTHR11439">
    <property type="entry name" value="GAG-POL-RELATED RETROTRANSPOSON"/>
    <property type="match status" value="1"/>
</dbReference>
<keyword evidence="1" id="KW-0175">Coiled coil</keyword>
<keyword evidence="5" id="KW-1185">Reference proteome</keyword>
<reference evidence="4" key="1">
    <citation type="journal article" date="2022" name="Int. J. Mol. Sci.">
        <title>Draft Genome of Tanacetum Coccineum: Genomic Comparison of Closely Related Tanacetum-Family Plants.</title>
        <authorList>
            <person name="Yamashiro T."/>
            <person name="Shiraishi A."/>
            <person name="Nakayama K."/>
            <person name="Satake H."/>
        </authorList>
    </citation>
    <scope>NUCLEOTIDE SEQUENCE</scope>
</reference>
<dbReference type="PANTHER" id="PTHR11439:SF495">
    <property type="entry name" value="REVERSE TRANSCRIPTASE, RNA-DEPENDENT DNA POLYMERASE-RELATED"/>
    <property type="match status" value="1"/>
</dbReference>
<dbReference type="InterPro" id="IPR043502">
    <property type="entry name" value="DNA/RNA_pol_sf"/>
</dbReference>
<gene>
    <name evidence="4" type="ORF">Tco_1003788</name>
</gene>
<dbReference type="InterPro" id="IPR013103">
    <property type="entry name" value="RVT_2"/>
</dbReference>
<evidence type="ECO:0000256" key="2">
    <source>
        <dbReference type="SAM" id="MobiDB-lite"/>
    </source>
</evidence>
<evidence type="ECO:0000313" key="4">
    <source>
        <dbReference type="EMBL" id="GJT60255.1"/>
    </source>
</evidence>
<evidence type="ECO:0000313" key="5">
    <source>
        <dbReference type="Proteomes" id="UP001151760"/>
    </source>
</evidence>
<protein>
    <submittedName>
        <fullName evidence="4">Ribonuclease H-like domain-containing protein</fullName>
    </submittedName>
</protein>
<evidence type="ECO:0000256" key="1">
    <source>
        <dbReference type="SAM" id="Coils"/>
    </source>
</evidence>